<dbReference type="EMBL" id="FPHV01000139">
    <property type="protein sequence ID" value="SFV82055.1"/>
    <property type="molecule type" value="Genomic_DNA"/>
</dbReference>
<name>A0A1W1DKT9_9ZZZZ</name>
<accession>A0A1W1DKT9</accession>
<organism evidence="1">
    <name type="scientific">hydrothermal vent metagenome</name>
    <dbReference type="NCBI Taxonomy" id="652676"/>
    <lineage>
        <taxon>unclassified sequences</taxon>
        <taxon>metagenomes</taxon>
        <taxon>ecological metagenomes</taxon>
    </lineage>
</organism>
<gene>
    <name evidence="1" type="ORF">MNB_SUP05-6-371</name>
    <name evidence="2" type="ORF">MNB_SUP05-9-712</name>
</gene>
<protein>
    <submittedName>
        <fullName evidence="1">Uncharacterized protein</fullName>
    </submittedName>
</protein>
<proteinExistence type="predicted"/>
<evidence type="ECO:0000313" key="2">
    <source>
        <dbReference type="EMBL" id="SFV84776.1"/>
    </source>
</evidence>
<dbReference type="AlphaFoldDB" id="A0A1W1DKT9"/>
<dbReference type="EMBL" id="FPHX01000122">
    <property type="protein sequence ID" value="SFV84776.1"/>
    <property type="molecule type" value="Genomic_DNA"/>
</dbReference>
<sequence length="139" mass="15732">MSEALRSRYLEALGVPGFLYAEDKLEDLDAKKTSTLCLVIETQNSRSFCQAGKYQDFLLKMLGAIGLHQQDVIFVSINADDLSRTLGQYNAKTVLLMSKDLKSSSEQHFIAHHPSEVLVNEKLKRETWEVLKKIKACLK</sequence>
<reference evidence="1" key="1">
    <citation type="submission" date="2016-10" db="EMBL/GenBank/DDBJ databases">
        <authorList>
            <person name="de Groot N.N."/>
        </authorList>
    </citation>
    <scope>NUCLEOTIDE SEQUENCE</scope>
</reference>
<evidence type="ECO:0000313" key="1">
    <source>
        <dbReference type="EMBL" id="SFV82055.1"/>
    </source>
</evidence>